<feature type="domain" description="AAA+ ATPase" evidence="18">
    <location>
        <begin position="255"/>
        <end position="396"/>
    </location>
</feature>
<dbReference type="Proteomes" id="UP000887572">
    <property type="component" value="Unplaced"/>
</dbReference>
<dbReference type="InterPro" id="IPR027417">
    <property type="entry name" value="P-loop_NTPase"/>
</dbReference>
<dbReference type="FunFam" id="3.40.50.300:FF:000001">
    <property type="entry name" value="ATP-dependent zinc metalloprotease FtsH"/>
    <property type="match status" value="1"/>
</dbReference>
<dbReference type="Pfam" id="PF06480">
    <property type="entry name" value="FtsH_ext"/>
    <property type="match status" value="1"/>
</dbReference>
<dbReference type="FunFam" id="1.10.8.60:FF:000019">
    <property type="entry name" value="AFG3-like AAA ATPase 2"/>
    <property type="match status" value="1"/>
</dbReference>
<dbReference type="Gene3D" id="1.10.8.60">
    <property type="match status" value="1"/>
</dbReference>
<dbReference type="PANTHER" id="PTHR43655:SF2">
    <property type="entry name" value="AFG3 LIKE MATRIX AAA PEPTIDASE SUBUNIT 2, ISOFORM A"/>
    <property type="match status" value="1"/>
</dbReference>
<evidence type="ECO:0000256" key="6">
    <source>
        <dbReference type="ARBA" id="ARBA00022692"/>
    </source>
</evidence>
<protein>
    <submittedName>
        <fullName evidence="20">AAA+ ATPase domain-containing protein</fullName>
    </submittedName>
</protein>
<accession>A0A914HZ07</accession>
<dbReference type="InterPro" id="IPR037219">
    <property type="entry name" value="Peptidase_M41-like"/>
</dbReference>
<evidence type="ECO:0000256" key="14">
    <source>
        <dbReference type="ARBA" id="ARBA00023128"/>
    </source>
</evidence>
<dbReference type="Gene3D" id="3.40.50.300">
    <property type="entry name" value="P-loop containing nucleotide triphosphate hydrolases"/>
    <property type="match status" value="1"/>
</dbReference>
<dbReference type="InterPro" id="IPR005936">
    <property type="entry name" value="FtsH"/>
</dbReference>
<dbReference type="InterPro" id="IPR003959">
    <property type="entry name" value="ATPase_AAA_core"/>
</dbReference>
<dbReference type="SUPFAM" id="SSF140990">
    <property type="entry name" value="FtsH protease domain-like"/>
    <property type="match status" value="1"/>
</dbReference>
<dbReference type="GO" id="GO:0004176">
    <property type="term" value="F:ATP-dependent peptidase activity"/>
    <property type="evidence" value="ECO:0007669"/>
    <property type="project" value="InterPro"/>
</dbReference>
<dbReference type="InterPro" id="IPR041569">
    <property type="entry name" value="AAA_lid_3"/>
</dbReference>
<dbReference type="GO" id="GO:0005745">
    <property type="term" value="C:m-AAA complex"/>
    <property type="evidence" value="ECO:0007669"/>
    <property type="project" value="TreeGrafter"/>
</dbReference>
<evidence type="ECO:0000256" key="11">
    <source>
        <dbReference type="ARBA" id="ARBA00022840"/>
    </source>
</evidence>
<evidence type="ECO:0000256" key="15">
    <source>
        <dbReference type="ARBA" id="ARBA00023136"/>
    </source>
</evidence>
<keyword evidence="9" id="KW-0378">Hydrolase</keyword>
<dbReference type="Pfam" id="PF00004">
    <property type="entry name" value="AAA"/>
    <property type="match status" value="1"/>
</dbReference>
<evidence type="ECO:0000256" key="12">
    <source>
        <dbReference type="ARBA" id="ARBA00022989"/>
    </source>
</evidence>
<dbReference type="InterPro" id="IPR003960">
    <property type="entry name" value="ATPase_AAA_CS"/>
</dbReference>
<proteinExistence type="inferred from homology"/>
<evidence type="ECO:0000256" key="13">
    <source>
        <dbReference type="ARBA" id="ARBA00023049"/>
    </source>
</evidence>
<sequence length="706" mass="78576">MLHILKNYFGRLHVIRQQLARKNFRLLFSRRREFSQPILFSVGQPKPSVSGGNASGGSGGMPPNPFQDMSNWQKMAVAAAVILGLQYVINRLGYAEISWKQFYTDFLEKNNVERLEVVDNKWVRVITREPSQTISFFNIGSVDTFERSLSQAQQHLGRETNEQVPVLYKSETDIVAMLPHMLNFLIMGVFLFYMLRMFKGKKPGQRGGGGFPGMGNLFGVGQSTARVINKEDVKTAFADVAGCEEAKYKALGAKIPKGALLTGPPGTGKTLLAKATAGEANVPFITVSGSEFLEMFVGVGPSRVRDMFEMARKKAPCILFIDEIDAVGRKRGGKGAVGGHSEQENTLNQLLVEMDGFSTDESNVVVIAATNRVDILDPALMRPGRFDRQIFIPVPDIKGRASIFRVHLVPIKTTIDKVELSRKLAAHTPGFSGADIANVCNESALIAARDAHDEVTAKDFEKAIERVIAGMEKKSQVLQPDEKKTVAYHEAGHAVAGWFLEFADPLLKGLGYAQYMPKDQYLYSKEQLLDRMCMTLGGRVSEEIFFGRITTGAQDDLQKITQIAYSQVVKFGMSEKVGPLSFDTPQPGEMAFDKPYSEATAQLIDQEVRDMVGAALRRTREILMSKVELIERVARRLLEKEVLAREDMIELLGPRPFAEKHTYEEFVAGTGSLDEDTTLPKGLDSWNREREAEKRDQEKKEKKETA</sequence>
<evidence type="ECO:0000256" key="9">
    <source>
        <dbReference type="ARBA" id="ARBA00022801"/>
    </source>
</evidence>
<keyword evidence="12 17" id="KW-1133">Transmembrane helix</keyword>
<evidence type="ECO:0000313" key="19">
    <source>
        <dbReference type="Proteomes" id="UP000887572"/>
    </source>
</evidence>
<dbReference type="PROSITE" id="PS00674">
    <property type="entry name" value="AAA"/>
    <property type="match status" value="1"/>
</dbReference>
<dbReference type="GO" id="GO:0004222">
    <property type="term" value="F:metalloendopeptidase activity"/>
    <property type="evidence" value="ECO:0007669"/>
    <property type="project" value="InterPro"/>
</dbReference>
<dbReference type="SUPFAM" id="SSF52540">
    <property type="entry name" value="P-loop containing nucleoside triphosphate hydrolases"/>
    <property type="match status" value="1"/>
</dbReference>
<dbReference type="Gene3D" id="3.40.1690.20">
    <property type="match status" value="1"/>
</dbReference>
<evidence type="ECO:0000256" key="7">
    <source>
        <dbReference type="ARBA" id="ARBA00022723"/>
    </source>
</evidence>
<dbReference type="Pfam" id="PF01434">
    <property type="entry name" value="Peptidase_M41"/>
    <property type="match status" value="1"/>
</dbReference>
<comment type="similarity">
    <text evidence="3">In the C-terminal section; belongs to the peptidase M41 family.</text>
</comment>
<evidence type="ECO:0000256" key="2">
    <source>
        <dbReference type="ARBA" id="ARBA00004225"/>
    </source>
</evidence>
<evidence type="ECO:0000256" key="8">
    <source>
        <dbReference type="ARBA" id="ARBA00022741"/>
    </source>
</evidence>
<comment type="cofactor">
    <cofactor evidence="1">
        <name>Zn(2+)</name>
        <dbReference type="ChEBI" id="CHEBI:29105"/>
    </cofactor>
</comment>
<dbReference type="NCBIfam" id="TIGR01241">
    <property type="entry name" value="FtsH_fam"/>
    <property type="match status" value="1"/>
</dbReference>
<dbReference type="SMART" id="SM00382">
    <property type="entry name" value="AAA"/>
    <property type="match status" value="1"/>
</dbReference>
<keyword evidence="13" id="KW-0482">Metalloprotease</keyword>
<comment type="similarity">
    <text evidence="4">In the N-terminal section; belongs to the AAA ATPase family.</text>
</comment>
<dbReference type="AlphaFoldDB" id="A0A914HZ07"/>
<dbReference type="PANTHER" id="PTHR43655">
    <property type="entry name" value="ATP-DEPENDENT PROTEASE"/>
    <property type="match status" value="1"/>
</dbReference>
<evidence type="ECO:0000256" key="4">
    <source>
        <dbReference type="ARBA" id="ARBA00010550"/>
    </source>
</evidence>
<dbReference type="Pfam" id="PF17862">
    <property type="entry name" value="AAA_lid_3"/>
    <property type="match status" value="1"/>
</dbReference>
<comment type="subcellular location">
    <subcellularLocation>
        <location evidence="2">Mitochondrion membrane</location>
        <topology evidence="2">Multi-pass membrane protein</topology>
    </subcellularLocation>
</comment>
<keyword evidence="11" id="KW-0067">ATP-binding</keyword>
<evidence type="ECO:0000259" key="18">
    <source>
        <dbReference type="SMART" id="SM00382"/>
    </source>
</evidence>
<dbReference type="GO" id="GO:0008270">
    <property type="term" value="F:zinc ion binding"/>
    <property type="evidence" value="ECO:0007669"/>
    <property type="project" value="InterPro"/>
</dbReference>
<evidence type="ECO:0000313" key="20">
    <source>
        <dbReference type="WBParaSite" id="Gr19_v10_g5334.t1"/>
    </source>
</evidence>
<keyword evidence="8" id="KW-0547">Nucleotide-binding</keyword>
<evidence type="ECO:0000256" key="5">
    <source>
        <dbReference type="ARBA" id="ARBA00022670"/>
    </source>
</evidence>
<dbReference type="InterPro" id="IPR050928">
    <property type="entry name" value="ATP-dep_Zn_Metalloprotease"/>
</dbReference>
<feature type="transmembrane region" description="Helical" evidence="17">
    <location>
        <begin position="174"/>
        <end position="195"/>
    </location>
</feature>
<keyword evidence="14" id="KW-0496">Mitochondrion</keyword>
<dbReference type="GO" id="GO:0016887">
    <property type="term" value="F:ATP hydrolysis activity"/>
    <property type="evidence" value="ECO:0007669"/>
    <property type="project" value="InterPro"/>
</dbReference>
<keyword evidence="7" id="KW-0479">Metal-binding</keyword>
<dbReference type="InterPro" id="IPR011546">
    <property type="entry name" value="Pept_M41_FtsH_extracell"/>
</dbReference>
<feature type="transmembrane region" description="Helical" evidence="17">
    <location>
        <begin position="75"/>
        <end position="94"/>
    </location>
</feature>
<reference evidence="20" key="1">
    <citation type="submission" date="2022-11" db="UniProtKB">
        <authorList>
            <consortium name="WormBaseParasite"/>
        </authorList>
    </citation>
    <scope>IDENTIFICATION</scope>
</reference>
<dbReference type="CDD" id="cd19501">
    <property type="entry name" value="RecA-like_FtsH"/>
    <property type="match status" value="1"/>
</dbReference>
<evidence type="ECO:0000256" key="1">
    <source>
        <dbReference type="ARBA" id="ARBA00001947"/>
    </source>
</evidence>
<organism evidence="19 20">
    <name type="scientific">Globodera rostochiensis</name>
    <name type="common">Golden nematode worm</name>
    <name type="synonym">Heterodera rostochiensis</name>
    <dbReference type="NCBI Taxonomy" id="31243"/>
    <lineage>
        <taxon>Eukaryota</taxon>
        <taxon>Metazoa</taxon>
        <taxon>Ecdysozoa</taxon>
        <taxon>Nematoda</taxon>
        <taxon>Chromadorea</taxon>
        <taxon>Rhabditida</taxon>
        <taxon>Tylenchina</taxon>
        <taxon>Tylenchomorpha</taxon>
        <taxon>Tylenchoidea</taxon>
        <taxon>Heteroderidae</taxon>
        <taxon>Heteroderinae</taxon>
        <taxon>Globodera</taxon>
    </lineage>
</organism>
<keyword evidence="5" id="KW-0645">Protease</keyword>
<dbReference type="GO" id="GO:0034982">
    <property type="term" value="P:mitochondrial protein processing"/>
    <property type="evidence" value="ECO:0007669"/>
    <property type="project" value="TreeGrafter"/>
</dbReference>
<dbReference type="InterPro" id="IPR000642">
    <property type="entry name" value="Peptidase_M41"/>
</dbReference>
<dbReference type="GO" id="GO:0005524">
    <property type="term" value="F:ATP binding"/>
    <property type="evidence" value="ECO:0007669"/>
    <property type="project" value="UniProtKB-KW"/>
</dbReference>
<keyword evidence="19" id="KW-1185">Reference proteome</keyword>
<dbReference type="Gene3D" id="1.20.58.760">
    <property type="entry name" value="Peptidase M41"/>
    <property type="match status" value="1"/>
</dbReference>
<evidence type="ECO:0000256" key="16">
    <source>
        <dbReference type="SAM" id="MobiDB-lite"/>
    </source>
</evidence>
<dbReference type="WBParaSite" id="Gr19_v10_g5334.t1">
    <property type="protein sequence ID" value="Gr19_v10_g5334.t1"/>
    <property type="gene ID" value="Gr19_v10_g5334"/>
</dbReference>
<feature type="compositionally biased region" description="Basic and acidic residues" evidence="16">
    <location>
        <begin position="686"/>
        <end position="706"/>
    </location>
</feature>
<keyword evidence="10" id="KW-0862">Zinc</keyword>
<evidence type="ECO:0000256" key="3">
    <source>
        <dbReference type="ARBA" id="ARBA00010044"/>
    </source>
</evidence>
<keyword evidence="6 17" id="KW-0812">Transmembrane</keyword>
<evidence type="ECO:0000256" key="10">
    <source>
        <dbReference type="ARBA" id="ARBA00022833"/>
    </source>
</evidence>
<feature type="region of interest" description="Disordered" evidence="16">
    <location>
        <begin position="668"/>
        <end position="706"/>
    </location>
</feature>
<keyword evidence="15 17" id="KW-0472">Membrane</keyword>
<dbReference type="InterPro" id="IPR003593">
    <property type="entry name" value="AAA+_ATPase"/>
</dbReference>
<name>A0A914HZ07_GLORO</name>
<evidence type="ECO:0000256" key="17">
    <source>
        <dbReference type="SAM" id="Phobius"/>
    </source>
</evidence>
<dbReference type="FunFam" id="1.20.58.760:FF:000003">
    <property type="entry name" value="AFG3-like AAA ATPase 2"/>
    <property type="match status" value="1"/>
</dbReference>